<sequence>MRGKPPTKSGTWACLFARWGGKIFAAPPGLLNSLWANVRRWARMLKINNFSEIEFSFRAPLPYFTS</sequence>
<organism evidence="1">
    <name type="scientific">Leclercia adecarboxylata</name>
    <dbReference type="NCBI Taxonomy" id="83655"/>
    <lineage>
        <taxon>Bacteria</taxon>
        <taxon>Pseudomonadati</taxon>
        <taxon>Pseudomonadota</taxon>
        <taxon>Gammaproteobacteria</taxon>
        <taxon>Enterobacterales</taxon>
        <taxon>Enterobacteriaceae</taxon>
        <taxon>Leclercia</taxon>
    </lineage>
</organism>
<protein>
    <submittedName>
        <fullName evidence="1">Uncharacterized protein</fullName>
    </submittedName>
</protein>
<proteinExistence type="predicted"/>
<dbReference type="EMBL" id="MN823994">
    <property type="protein sequence ID" value="QIZ17387.1"/>
    <property type="molecule type" value="Genomic_DNA"/>
</dbReference>
<keyword evidence="1" id="KW-0614">Plasmid</keyword>
<evidence type="ECO:0000313" key="1">
    <source>
        <dbReference type="EMBL" id="QIZ17387.1"/>
    </source>
</evidence>
<accession>A0A6H1PS04</accession>
<name>A0A6H1PS04_9ENTR</name>
<geneLocation type="plasmid" evidence="1">
    <name>p707804-2FII</name>
</geneLocation>
<dbReference type="AlphaFoldDB" id="A0A6H1PS04"/>
<reference evidence="1" key="1">
    <citation type="submission" date="2019-12" db="EMBL/GenBank/DDBJ databases">
        <authorList>
            <person name="Zhou D."/>
        </authorList>
    </citation>
    <scope>NUCLEOTIDE SEQUENCE</scope>
    <source>
        <strain evidence="1">150707804</strain>
        <plasmid evidence="1">p707804-2FII</plasmid>
    </source>
</reference>